<keyword evidence="3" id="KW-1185">Reference proteome</keyword>
<proteinExistence type="predicted"/>
<evidence type="ECO:0000256" key="1">
    <source>
        <dbReference type="SAM" id="MobiDB-lite"/>
    </source>
</evidence>
<protein>
    <recommendedName>
        <fullName evidence="4">F-box domain-containing protein</fullName>
    </recommendedName>
</protein>
<evidence type="ECO:0000313" key="2">
    <source>
        <dbReference type="EMBL" id="KAL2840414.1"/>
    </source>
</evidence>
<dbReference type="Proteomes" id="UP001610446">
    <property type="component" value="Unassembled WGS sequence"/>
</dbReference>
<evidence type="ECO:0000313" key="3">
    <source>
        <dbReference type="Proteomes" id="UP001610446"/>
    </source>
</evidence>
<accession>A0ABR4JK28</accession>
<name>A0ABR4JK28_9EURO</name>
<comment type="caution">
    <text evidence="2">The sequence shown here is derived from an EMBL/GenBank/DDBJ whole genome shotgun (WGS) entry which is preliminary data.</text>
</comment>
<organism evidence="2 3">
    <name type="scientific">Aspergillus pseudoustus</name>
    <dbReference type="NCBI Taxonomy" id="1810923"/>
    <lineage>
        <taxon>Eukaryota</taxon>
        <taxon>Fungi</taxon>
        <taxon>Dikarya</taxon>
        <taxon>Ascomycota</taxon>
        <taxon>Pezizomycotina</taxon>
        <taxon>Eurotiomycetes</taxon>
        <taxon>Eurotiomycetidae</taxon>
        <taxon>Eurotiales</taxon>
        <taxon>Aspergillaceae</taxon>
        <taxon>Aspergillus</taxon>
        <taxon>Aspergillus subgen. Nidulantes</taxon>
    </lineage>
</organism>
<sequence>MSPVRRSKRLETANSKGKAKDPPRLSEPHAGTKTAEPARRPHLLSLPREILSLIRNYLPPESEACLTLTCHEALERLGTTSWAEFSGKTRRHYGGINPLFSLLQRDLPGYLHCSTCDIMHPPLKPPSAHRRTRYTRNCFYDAHPVVDFWPQTEEGGGYSLTFLHICHARQPFATPPNVNPIAMFAGDFTFQTGGLEYRLVSTGRWVGMRRNIVLTQEHRLKSAMPGSPLRPADITALPFRVCAHLSTTTAVPPPVEQGRSAYRRNGEMLLHAITTAFPESLQGEGDVWPPDGTLRRLTPAEADQYREAAAEKATGNNYIWRCTACPTKFRVEYNADSAEGGELVVTAWHCFGGDPREQFKFWSMFALRTGPDLPPRKRNCEFFVTERQIPDFAIEYSGPIPCGVCGQFHEHSPT</sequence>
<gene>
    <name evidence="2" type="ORF">BJY01DRAFT_257402</name>
</gene>
<feature type="region of interest" description="Disordered" evidence="1">
    <location>
        <begin position="1"/>
        <end position="42"/>
    </location>
</feature>
<feature type="compositionally biased region" description="Basic and acidic residues" evidence="1">
    <location>
        <begin position="18"/>
        <end position="27"/>
    </location>
</feature>
<dbReference type="EMBL" id="JBFXLU010000121">
    <property type="protein sequence ID" value="KAL2840414.1"/>
    <property type="molecule type" value="Genomic_DNA"/>
</dbReference>
<evidence type="ECO:0008006" key="4">
    <source>
        <dbReference type="Google" id="ProtNLM"/>
    </source>
</evidence>
<reference evidence="2 3" key="1">
    <citation type="submission" date="2024-07" db="EMBL/GenBank/DDBJ databases">
        <title>Section-level genome sequencing and comparative genomics of Aspergillus sections Usti and Cavernicolus.</title>
        <authorList>
            <consortium name="Lawrence Berkeley National Laboratory"/>
            <person name="Nybo J.L."/>
            <person name="Vesth T.C."/>
            <person name="Theobald S."/>
            <person name="Frisvad J.C."/>
            <person name="Larsen T.O."/>
            <person name="Kjaerboelling I."/>
            <person name="Rothschild-Mancinelli K."/>
            <person name="Lyhne E.K."/>
            <person name="Kogle M.E."/>
            <person name="Barry K."/>
            <person name="Clum A."/>
            <person name="Na H."/>
            <person name="Ledsgaard L."/>
            <person name="Lin J."/>
            <person name="Lipzen A."/>
            <person name="Kuo A."/>
            <person name="Riley R."/>
            <person name="Mondo S."/>
            <person name="Labutti K."/>
            <person name="Haridas S."/>
            <person name="Pangalinan J."/>
            <person name="Salamov A.A."/>
            <person name="Simmons B.A."/>
            <person name="Magnuson J.K."/>
            <person name="Chen J."/>
            <person name="Drula E."/>
            <person name="Henrissat B."/>
            <person name="Wiebenga A."/>
            <person name="Lubbers R.J."/>
            <person name="Gomes A.C."/>
            <person name="Makela M.R."/>
            <person name="Stajich J."/>
            <person name="Grigoriev I.V."/>
            <person name="Mortensen U.H."/>
            <person name="De Vries R.P."/>
            <person name="Baker S.E."/>
            <person name="Andersen M.R."/>
        </authorList>
    </citation>
    <scope>NUCLEOTIDE SEQUENCE [LARGE SCALE GENOMIC DNA]</scope>
    <source>
        <strain evidence="2 3">CBS 123904</strain>
    </source>
</reference>